<dbReference type="GO" id="GO:0016405">
    <property type="term" value="F:CoA-ligase activity"/>
    <property type="evidence" value="ECO:0007669"/>
    <property type="project" value="TreeGrafter"/>
</dbReference>
<dbReference type="FunFam" id="3.30.300.30:FF:000007">
    <property type="entry name" value="4-coumarate--CoA ligase 2"/>
    <property type="match status" value="1"/>
</dbReference>
<evidence type="ECO:0000256" key="1">
    <source>
        <dbReference type="ARBA" id="ARBA00006432"/>
    </source>
</evidence>
<accession>A0A4Y3UQ86</accession>
<keyword evidence="3" id="KW-0547">Nucleotide-binding</keyword>
<dbReference type="PANTHER" id="PTHR24096:SF149">
    <property type="entry name" value="AMP-BINDING DOMAIN-CONTAINING PROTEIN-RELATED"/>
    <property type="match status" value="1"/>
</dbReference>
<dbReference type="EMBL" id="VFPS01000002">
    <property type="protein sequence ID" value="TQM98531.1"/>
    <property type="molecule type" value="Genomic_DNA"/>
</dbReference>
<organism evidence="7 8">
    <name type="scientific">Microbacterium lacticum</name>
    <dbReference type="NCBI Taxonomy" id="33885"/>
    <lineage>
        <taxon>Bacteria</taxon>
        <taxon>Bacillati</taxon>
        <taxon>Actinomycetota</taxon>
        <taxon>Actinomycetes</taxon>
        <taxon>Micrococcales</taxon>
        <taxon>Microbacteriaceae</taxon>
        <taxon>Microbacterium</taxon>
    </lineage>
</organism>
<comment type="similarity">
    <text evidence="1">Belongs to the ATP-dependent AMP-binding enzyme family.</text>
</comment>
<feature type="domain" description="AMP-binding enzyme C-terminal" evidence="6">
    <location>
        <begin position="445"/>
        <end position="520"/>
    </location>
</feature>
<feature type="domain" description="AMP-dependent synthetase/ligase" evidence="5">
    <location>
        <begin position="30"/>
        <end position="394"/>
    </location>
</feature>
<dbReference type="AlphaFoldDB" id="A0A4Y3UQ86"/>
<dbReference type="InterPro" id="IPR000873">
    <property type="entry name" value="AMP-dep_synth/lig_dom"/>
</dbReference>
<dbReference type="Gene3D" id="3.30.300.30">
    <property type="match status" value="1"/>
</dbReference>
<evidence type="ECO:0000259" key="5">
    <source>
        <dbReference type="Pfam" id="PF00501"/>
    </source>
</evidence>
<dbReference type="Proteomes" id="UP000319804">
    <property type="component" value="Unassembled WGS sequence"/>
</dbReference>
<evidence type="ECO:0000259" key="6">
    <source>
        <dbReference type="Pfam" id="PF13193"/>
    </source>
</evidence>
<dbReference type="PANTHER" id="PTHR24096">
    <property type="entry name" value="LONG-CHAIN-FATTY-ACID--COA LIGASE"/>
    <property type="match status" value="1"/>
</dbReference>
<dbReference type="SUPFAM" id="SSF56801">
    <property type="entry name" value="Acetyl-CoA synthetase-like"/>
    <property type="match status" value="1"/>
</dbReference>
<proteinExistence type="inferred from homology"/>
<dbReference type="FunFam" id="3.40.50.12780:FF:000003">
    <property type="entry name" value="Long-chain-fatty-acid--CoA ligase FadD"/>
    <property type="match status" value="1"/>
</dbReference>
<dbReference type="InterPro" id="IPR025110">
    <property type="entry name" value="AMP-bd_C"/>
</dbReference>
<name>A0A4Y3UQ86_9MICO</name>
<keyword evidence="2 7" id="KW-0436">Ligase</keyword>
<sequence length="536" mass="57163">MFTSPFPDVEIPATSIYDDLFGDLTADDAARIALIDPATGAETTYGALKAQVDAFAGALAARGVGTDTVVGLLCPNVPAFATVFHGILRAGATVTTINSLHTPGEIEKQLRDAGATWLVTVSPLLPQAKAAADAVGLPADHLIVLDGSAETAPEHPNLRGLLTEGRPAPDVSFDPATHVAVLPYSSGTTGIPKGVMLSHRNLVANVAQCRINLDLKNTDRVLAVLPFFHIYGMTVLLNLALKQRAALVTMPRFDLVQFLENIQNFGCTYLYIAPPIAVALAKHPIVDQYDISTVHTIFSGAAPLDGETAEIAGRRLGARMMQGYGMSELSPVSHAMPYSRDDIPVSSVGTILPNITCKLVDTETGEEITEIGDDGQTRAGELWVKGPNVMLGYLNKPDATAETLDADGYLHTGDVAVYHEGGYFSIVERVKELIKYHGYQIAPAELEALLLSHPKVMDAAVIGVLDDEREEIPKAFIVAAPDSGLTEDEVKAFVAENVAPYKKVRRVEFIEAIPKSSSGKILRKDLRAREAAAAAG</sequence>
<reference evidence="7 8" key="1">
    <citation type="submission" date="2019-06" db="EMBL/GenBank/DDBJ databases">
        <title>Sequencing the genomes of 1000 actinobacteria strains.</title>
        <authorList>
            <person name="Klenk H.-P."/>
        </authorList>
    </citation>
    <scope>NUCLEOTIDE SEQUENCE [LARGE SCALE GENOMIC DNA]</scope>
    <source>
        <strain evidence="7 8">DSM 20427</strain>
    </source>
</reference>
<dbReference type="GO" id="GO:0005524">
    <property type="term" value="F:ATP binding"/>
    <property type="evidence" value="ECO:0007669"/>
    <property type="project" value="UniProtKB-KW"/>
</dbReference>
<protein>
    <submittedName>
        <fullName evidence="7">Acyl-CoA synthetase (AMP-forming)/AMP-acid ligase II</fullName>
    </submittedName>
</protein>
<comment type="caution">
    <text evidence="7">The sequence shown here is derived from an EMBL/GenBank/DDBJ whole genome shotgun (WGS) entry which is preliminary data.</text>
</comment>
<evidence type="ECO:0000256" key="4">
    <source>
        <dbReference type="ARBA" id="ARBA00022840"/>
    </source>
</evidence>
<keyword evidence="4" id="KW-0067">ATP-binding</keyword>
<dbReference type="PROSITE" id="PS00455">
    <property type="entry name" value="AMP_BINDING"/>
    <property type="match status" value="1"/>
</dbReference>
<dbReference type="Gene3D" id="3.40.50.12780">
    <property type="entry name" value="N-terminal domain of ligase-like"/>
    <property type="match status" value="1"/>
</dbReference>
<evidence type="ECO:0000313" key="7">
    <source>
        <dbReference type="EMBL" id="TQM98531.1"/>
    </source>
</evidence>
<dbReference type="Pfam" id="PF13193">
    <property type="entry name" value="AMP-binding_C"/>
    <property type="match status" value="1"/>
</dbReference>
<evidence type="ECO:0000256" key="2">
    <source>
        <dbReference type="ARBA" id="ARBA00022598"/>
    </source>
</evidence>
<evidence type="ECO:0000256" key="3">
    <source>
        <dbReference type="ARBA" id="ARBA00022741"/>
    </source>
</evidence>
<gene>
    <name evidence="7" type="ORF">FHX68_1220</name>
</gene>
<dbReference type="InterPro" id="IPR045851">
    <property type="entry name" value="AMP-bd_C_sf"/>
</dbReference>
<dbReference type="InterPro" id="IPR042099">
    <property type="entry name" value="ANL_N_sf"/>
</dbReference>
<dbReference type="Pfam" id="PF00501">
    <property type="entry name" value="AMP-binding"/>
    <property type="match status" value="1"/>
</dbReference>
<evidence type="ECO:0000313" key="8">
    <source>
        <dbReference type="Proteomes" id="UP000319804"/>
    </source>
</evidence>
<dbReference type="InterPro" id="IPR020845">
    <property type="entry name" value="AMP-binding_CS"/>
</dbReference>
<dbReference type="OrthoDB" id="9803968at2"/>
<keyword evidence="8" id="KW-1185">Reference proteome</keyword>
<dbReference type="RefSeq" id="WP_141380311.1">
    <property type="nucleotide sequence ID" value="NZ_BJNA01000019.1"/>
</dbReference>